<dbReference type="PANTHER" id="PTHR24421">
    <property type="entry name" value="NITRATE/NITRITE SENSOR PROTEIN NARX-RELATED"/>
    <property type="match status" value="1"/>
</dbReference>
<keyword evidence="3" id="KW-0902">Two-component regulatory system</keyword>
<accession>A0ABU0ZCK4</accession>
<dbReference type="InterPro" id="IPR050482">
    <property type="entry name" value="Sensor_HK_TwoCompSys"/>
</dbReference>
<keyword evidence="1" id="KW-0808">Transferase</keyword>
<evidence type="ECO:0000256" key="1">
    <source>
        <dbReference type="ARBA" id="ARBA00022679"/>
    </source>
</evidence>
<dbReference type="PANTHER" id="PTHR24421:SF63">
    <property type="entry name" value="SENSOR HISTIDINE KINASE DESK"/>
    <property type="match status" value="1"/>
</dbReference>
<dbReference type="Gene3D" id="1.20.5.1930">
    <property type="match status" value="1"/>
</dbReference>
<feature type="transmembrane region" description="Helical" evidence="4">
    <location>
        <begin position="32"/>
        <end position="53"/>
    </location>
</feature>
<reference evidence="7 8" key="1">
    <citation type="submission" date="2023-08" db="EMBL/GenBank/DDBJ databases">
        <title>Phytohabitans sansha sp. nov., isolated from marine sediment.</title>
        <authorList>
            <person name="Zhao Y."/>
            <person name="Yi K."/>
        </authorList>
    </citation>
    <scope>NUCLEOTIDE SEQUENCE [LARGE SCALE GENOMIC DNA]</scope>
    <source>
        <strain evidence="7 8">ZYX-F-186</strain>
    </source>
</reference>
<comment type="caution">
    <text evidence="7">The sequence shown here is derived from an EMBL/GenBank/DDBJ whole genome shotgun (WGS) entry which is preliminary data.</text>
</comment>
<feature type="transmembrane region" description="Helical" evidence="4">
    <location>
        <begin position="164"/>
        <end position="184"/>
    </location>
</feature>
<name>A0ABU0ZCK4_9ACTN</name>
<feature type="transmembrane region" description="Helical" evidence="4">
    <location>
        <begin position="96"/>
        <end position="122"/>
    </location>
</feature>
<protein>
    <submittedName>
        <fullName evidence="7">Sensor histidine kinase</fullName>
    </submittedName>
</protein>
<dbReference type="Gene3D" id="3.30.565.10">
    <property type="entry name" value="Histidine kinase-like ATPase, C-terminal domain"/>
    <property type="match status" value="1"/>
</dbReference>
<evidence type="ECO:0000313" key="7">
    <source>
        <dbReference type="EMBL" id="MDQ7904164.1"/>
    </source>
</evidence>
<keyword evidence="8" id="KW-1185">Reference proteome</keyword>
<dbReference type="InterPro" id="IPR011712">
    <property type="entry name" value="Sig_transdc_His_kin_sub3_dim/P"/>
</dbReference>
<keyword evidence="2 7" id="KW-0418">Kinase</keyword>
<proteinExistence type="predicted"/>
<evidence type="ECO:0000313" key="8">
    <source>
        <dbReference type="Proteomes" id="UP001230908"/>
    </source>
</evidence>
<dbReference type="InterPro" id="IPR003594">
    <property type="entry name" value="HATPase_dom"/>
</dbReference>
<evidence type="ECO:0000259" key="5">
    <source>
        <dbReference type="Pfam" id="PF02518"/>
    </source>
</evidence>
<feature type="transmembrane region" description="Helical" evidence="4">
    <location>
        <begin position="58"/>
        <end position="76"/>
    </location>
</feature>
<evidence type="ECO:0000256" key="4">
    <source>
        <dbReference type="SAM" id="Phobius"/>
    </source>
</evidence>
<feature type="transmembrane region" description="Helical" evidence="4">
    <location>
        <begin position="134"/>
        <end position="158"/>
    </location>
</feature>
<dbReference type="RefSeq" id="WP_308711443.1">
    <property type="nucleotide sequence ID" value="NZ_JAVHUY010000005.1"/>
</dbReference>
<dbReference type="Proteomes" id="UP001230908">
    <property type="component" value="Unassembled WGS sequence"/>
</dbReference>
<dbReference type="GO" id="GO:0016301">
    <property type="term" value="F:kinase activity"/>
    <property type="evidence" value="ECO:0007669"/>
    <property type="project" value="UniProtKB-KW"/>
</dbReference>
<dbReference type="Pfam" id="PF02518">
    <property type="entry name" value="HATPase_c"/>
    <property type="match status" value="1"/>
</dbReference>
<keyword evidence="4" id="KW-0812">Transmembrane</keyword>
<dbReference type="CDD" id="cd16917">
    <property type="entry name" value="HATPase_UhpB-NarQ-NarX-like"/>
    <property type="match status" value="1"/>
</dbReference>
<dbReference type="InterPro" id="IPR036890">
    <property type="entry name" value="HATPase_C_sf"/>
</dbReference>
<feature type="domain" description="Signal transduction histidine kinase subgroup 3 dimerisation and phosphoacceptor" evidence="6">
    <location>
        <begin position="198"/>
        <end position="264"/>
    </location>
</feature>
<sequence>MPSTVVAAPVLAGAPAEGQVRRARAVVVTRTIAYVFAVGMLGFGLLPIVNAVVRDRPLWTLVVGSVAFAIAALAFVRVVTVAMKHPWRNQTVRQTAVVVGIAIALPVLVDADWQIIGFLPVAAVTVSLRPRYGLLAALAVLAVLTVERGLLGVNGVAFLTLQDLLTGMTLAGIIVLVAFVEELFAARAEIARLAVTAERSRFARDLHDTLGHNLSAIALKSELALRLLDADPVRTRTELLDVHDIARESLRDVRTVVKGYRRDSLERELSGVQSVLVSAGVRCEISPLAASLPGPVEEALAWAVREAATNLLRHSVASRCDIAVDVTDTSVRLTVVNDGAGQAEPDTHGGSGLAGLTERLNPLGGRLTAAAQPNGEFTFTVDIPIIQGRKR</sequence>
<gene>
    <name evidence="7" type="ORF">RB614_06460</name>
</gene>
<evidence type="ECO:0000259" key="6">
    <source>
        <dbReference type="Pfam" id="PF07730"/>
    </source>
</evidence>
<evidence type="ECO:0000256" key="2">
    <source>
        <dbReference type="ARBA" id="ARBA00022777"/>
    </source>
</evidence>
<dbReference type="Pfam" id="PF07730">
    <property type="entry name" value="HisKA_3"/>
    <property type="match status" value="1"/>
</dbReference>
<organism evidence="7 8">
    <name type="scientific">Phytohabitans maris</name>
    <dbReference type="NCBI Taxonomy" id="3071409"/>
    <lineage>
        <taxon>Bacteria</taxon>
        <taxon>Bacillati</taxon>
        <taxon>Actinomycetota</taxon>
        <taxon>Actinomycetes</taxon>
        <taxon>Micromonosporales</taxon>
        <taxon>Micromonosporaceae</taxon>
    </lineage>
</organism>
<dbReference type="EMBL" id="JAVHUY010000005">
    <property type="protein sequence ID" value="MDQ7904164.1"/>
    <property type="molecule type" value="Genomic_DNA"/>
</dbReference>
<keyword evidence="4" id="KW-1133">Transmembrane helix</keyword>
<evidence type="ECO:0000256" key="3">
    <source>
        <dbReference type="ARBA" id="ARBA00023012"/>
    </source>
</evidence>
<dbReference type="SUPFAM" id="SSF55874">
    <property type="entry name" value="ATPase domain of HSP90 chaperone/DNA topoisomerase II/histidine kinase"/>
    <property type="match status" value="1"/>
</dbReference>
<feature type="domain" description="Histidine kinase/HSP90-like ATPase" evidence="5">
    <location>
        <begin position="297"/>
        <end position="384"/>
    </location>
</feature>
<keyword evidence="4" id="KW-0472">Membrane</keyword>